<comment type="caution">
    <text evidence="2">The sequence shown here is derived from an EMBL/GenBank/DDBJ whole genome shotgun (WGS) entry which is preliminary data.</text>
</comment>
<evidence type="ECO:0000313" key="3">
    <source>
        <dbReference type="Proteomes" id="UP001501480"/>
    </source>
</evidence>
<proteinExistence type="predicted"/>
<dbReference type="PANTHER" id="PTHR38442:SF1">
    <property type="entry name" value="INNER MEMBRANE PROTEIN"/>
    <property type="match status" value="1"/>
</dbReference>
<keyword evidence="1" id="KW-0472">Membrane</keyword>
<keyword evidence="1" id="KW-1133">Transmembrane helix</keyword>
<reference evidence="2 3" key="1">
    <citation type="journal article" date="2019" name="Int. J. Syst. Evol. Microbiol.">
        <title>The Global Catalogue of Microorganisms (GCM) 10K type strain sequencing project: providing services to taxonomists for standard genome sequencing and annotation.</title>
        <authorList>
            <consortium name="The Broad Institute Genomics Platform"/>
            <consortium name="The Broad Institute Genome Sequencing Center for Infectious Disease"/>
            <person name="Wu L."/>
            <person name="Ma J."/>
        </authorList>
    </citation>
    <scope>NUCLEOTIDE SEQUENCE [LARGE SCALE GENOMIC DNA]</scope>
    <source>
        <strain evidence="2 3">JCM 15749</strain>
    </source>
</reference>
<gene>
    <name evidence="2" type="ORF">GCM10009821_01380</name>
</gene>
<dbReference type="EMBL" id="BAAAPY010000001">
    <property type="protein sequence ID" value="GAA2069006.1"/>
    <property type="molecule type" value="Genomic_DNA"/>
</dbReference>
<name>A0ABN2VQN4_9ACTN</name>
<evidence type="ECO:0000256" key="1">
    <source>
        <dbReference type="SAM" id="Phobius"/>
    </source>
</evidence>
<dbReference type="PANTHER" id="PTHR38442">
    <property type="entry name" value="INNER MEMBRANE PROTEIN-RELATED"/>
    <property type="match status" value="1"/>
</dbReference>
<sequence length="424" mass="47036">MTTATNLPSGLSIGDTEADADRRRRLRRMRLVALSLLLVAAVIFVLTHEQDGWLGYVNAGAEAGMIGAIADWFAVTALFRHPLGLPIPHTAIIPRRKETLGASLQEFVTENFLRSDVVRERILVAGLATRLGAWLSDERHARRAVEEGSRMAARALARVRPDDVSAVVTESIIPRLLEEPLSPAAGQALAEVVGEGAHVGLVDLTLDELDAWLVRNADEVNALVTDRAPWWTPQWVDERVALRLHAEALAWVREIRDDPEHRARRALDRLLVDLADDLQHDAEVQQRAERLKQRVLTRPQVARTSVAIWDALRRALIGSLEDEQGLLRQRALDELHRAAERLQTDVELTETVDRLAADAAGYVVDRYGSEVATIISATVNRWDGKETAQRIELHVGRDLQFIRINGTVVGALVGITIHGLVQLL</sequence>
<protein>
    <submittedName>
        <fullName evidence="2">DUF445 domain-containing protein</fullName>
    </submittedName>
</protein>
<dbReference type="Proteomes" id="UP001501480">
    <property type="component" value="Unassembled WGS sequence"/>
</dbReference>
<keyword evidence="1" id="KW-0812">Transmembrane</keyword>
<keyword evidence="3" id="KW-1185">Reference proteome</keyword>
<dbReference type="Pfam" id="PF04286">
    <property type="entry name" value="DUF445"/>
    <property type="match status" value="1"/>
</dbReference>
<accession>A0ABN2VQN4</accession>
<evidence type="ECO:0000313" key="2">
    <source>
        <dbReference type="EMBL" id="GAA2069006.1"/>
    </source>
</evidence>
<organism evidence="2 3">
    <name type="scientific">Aeromicrobium halocynthiae</name>
    <dbReference type="NCBI Taxonomy" id="560557"/>
    <lineage>
        <taxon>Bacteria</taxon>
        <taxon>Bacillati</taxon>
        <taxon>Actinomycetota</taxon>
        <taxon>Actinomycetes</taxon>
        <taxon>Propionibacteriales</taxon>
        <taxon>Nocardioidaceae</taxon>
        <taxon>Aeromicrobium</taxon>
    </lineage>
</organism>
<dbReference type="InterPro" id="IPR007383">
    <property type="entry name" value="DUF445"/>
</dbReference>
<feature type="transmembrane region" description="Helical" evidence="1">
    <location>
        <begin position="31"/>
        <end position="47"/>
    </location>
</feature>
<dbReference type="RefSeq" id="WP_344323097.1">
    <property type="nucleotide sequence ID" value="NZ_BAAAPY010000001.1"/>
</dbReference>